<evidence type="ECO:0000256" key="8">
    <source>
        <dbReference type="SAM" id="SignalP"/>
    </source>
</evidence>
<keyword evidence="4" id="KW-0564">Palmitate</keyword>
<evidence type="ECO:0000256" key="7">
    <source>
        <dbReference type="PIRSR" id="PIRSR002854-1"/>
    </source>
</evidence>
<organism evidence="9 10">
    <name type="scientific">Halobacillus alkaliphilus</name>
    <dbReference type="NCBI Taxonomy" id="396056"/>
    <lineage>
        <taxon>Bacteria</taxon>
        <taxon>Bacillati</taxon>
        <taxon>Bacillota</taxon>
        <taxon>Bacilli</taxon>
        <taxon>Bacillales</taxon>
        <taxon>Bacillaceae</taxon>
        <taxon>Halobacillus</taxon>
    </lineage>
</organism>
<comment type="similarity">
    <text evidence="6">Belongs to the nlpA lipoprotein family.</text>
</comment>
<feature type="signal peptide" evidence="8">
    <location>
        <begin position="1"/>
        <end position="19"/>
    </location>
</feature>
<proteinExistence type="inferred from homology"/>
<dbReference type="OrthoDB" id="9812878at2"/>
<keyword evidence="2 8" id="KW-0732">Signal</keyword>
<evidence type="ECO:0000256" key="1">
    <source>
        <dbReference type="ARBA" id="ARBA00004635"/>
    </source>
</evidence>
<dbReference type="RefSeq" id="WP_089753932.1">
    <property type="nucleotide sequence ID" value="NZ_FOOG01000043.1"/>
</dbReference>
<feature type="lipid moiety-binding region" description="S-diacylglycerol cysteine" evidence="7">
    <location>
        <position position="21"/>
    </location>
</feature>
<dbReference type="PIRSF" id="PIRSF002854">
    <property type="entry name" value="MetQ"/>
    <property type="match status" value="1"/>
</dbReference>
<dbReference type="Proteomes" id="UP000198897">
    <property type="component" value="Unassembled WGS sequence"/>
</dbReference>
<accession>A0A1I2S1Y3</accession>
<feature type="chain" id="PRO_5039231294" description="Lipoprotein" evidence="8">
    <location>
        <begin position="20"/>
        <end position="283"/>
    </location>
</feature>
<sequence>MKKLFILLSLVAVIGTVLAGCSSESSGAESSEGSEEKKVVKVGLNGSGVPIWEKIKEKAAKENIEIELVEFSDYVRPNMALADGDIDLNAFQTVSYFDSFIKEHDLDLAPIGTTLIAPMGIYSEEYEDVKNIPEGSTIAIPKEATNMGRALLLLEKAGLIGLPEDFDGDGNLDKIQENPKNLKFEPIVAAQTPRVLPDVAASIINNGVAVEAGFVPVDDAIFIEDDTAQPYINIIAARADETDKEVYQTIVDLYQEEDVAQHIREVYNDSLIPTFVSLEKIGW</sequence>
<dbReference type="PROSITE" id="PS51257">
    <property type="entry name" value="PROKAR_LIPOPROTEIN"/>
    <property type="match status" value="1"/>
</dbReference>
<name>A0A1I2S1Y3_9BACI</name>
<evidence type="ECO:0000256" key="5">
    <source>
        <dbReference type="ARBA" id="ARBA00023288"/>
    </source>
</evidence>
<dbReference type="EMBL" id="FOOG01000043">
    <property type="protein sequence ID" value="SFG44001.1"/>
    <property type="molecule type" value="Genomic_DNA"/>
</dbReference>
<dbReference type="InterPro" id="IPR004872">
    <property type="entry name" value="Lipoprotein_NlpA"/>
</dbReference>
<keyword evidence="10" id="KW-1185">Reference proteome</keyword>
<evidence type="ECO:0000313" key="9">
    <source>
        <dbReference type="EMBL" id="SFG44001.1"/>
    </source>
</evidence>
<evidence type="ECO:0000256" key="6">
    <source>
        <dbReference type="PIRNR" id="PIRNR002854"/>
    </source>
</evidence>
<gene>
    <name evidence="9" type="ORF">SAMN05216353_14322</name>
</gene>
<evidence type="ECO:0000313" key="10">
    <source>
        <dbReference type="Proteomes" id="UP000198897"/>
    </source>
</evidence>
<reference evidence="10" key="1">
    <citation type="submission" date="2016-10" db="EMBL/GenBank/DDBJ databases">
        <authorList>
            <person name="Varghese N."/>
            <person name="Submissions S."/>
        </authorList>
    </citation>
    <scope>NUCLEOTIDE SEQUENCE [LARGE SCALE GENOMIC DNA]</scope>
    <source>
        <strain evidence="10">FP5</strain>
    </source>
</reference>
<dbReference type="GO" id="GO:0016020">
    <property type="term" value="C:membrane"/>
    <property type="evidence" value="ECO:0007669"/>
    <property type="project" value="UniProtKB-SubCell"/>
</dbReference>
<evidence type="ECO:0000256" key="4">
    <source>
        <dbReference type="ARBA" id="ARBA00023139"/>
    </source>
</evidence>
<keyword evidence="3" id="KW-0472">Membrane</keyword>
<dbReference type="SUPFAM" id="SSF53850">
    <property type="entry name" value="Periplasmic binding protein-like II"/>
    <property type="match status" value="1"/>
</dbReference>
<evidence type="ECO:0000256" key="2">
    <source>
        <dbReference type="ARBA" id="ARBA00022729"/>
    </source>
</evidence>
<dbReference type="Pfam" id="PF03180">
    <property type="entry name" value="Lipoprotein_9"/>
    <property type="match status" value="1"/>
</dbReference>
<evidence type="ECO:0000256" key="3">
    <source>
        <dbReference type="ARBA" id="ARBA00023136"/>
    </source>
</evidence>
<keyword evidence="5 6" id="KW-0449">Lipoprotein</keyword>
<protein>
    <recommendedName>
        <fullName evidence="6">Lipoprotein</fullName>
    </recommendedName>
</protein>
<dbReference type="PANTHER" id="PTHR30429:SF3">
    <property type="entry name" value="LIPOPROTEIN"/>
    <property type="match status" value="1"/>
</dbReference>
<dbReference type="Gene3D" id="3.40.190.10">
    <property type="entry name" value="Periplasmic binding protein-like II"/>
    <property type="match status" value="2"/>
</dbReference>
<dbReference type="PANTHER" id="PTHR30429">
    <property type="entry name" value="D-METHIONINE-BINDING LIPOPROTEIN METQ"/>
    <property type="match status" value="1"/>
</dbReference>
<comment type="subcellular location">
    <subcellularLocation>
        <location evidence="1">Membrane</location>
        <topology evidence="1">Lipid-anchor</topology>
    </subcellularLocation>
</comment>
<dbReference type="AlphaFoldDB" id="A0A1I2S1Y3"/>